<evidence type="ECO:0000313" key="7">
    <source>
        <dbReference type="EMBL" id="SDA53172.1"/>
    </source>
</evidence>
<evidence type="ECO:0000313" key="8">
    <source>
        <dbReference type="Proteomes" id="UP000199689"/>
    </source>
</evidence>
<keyword evidence="3 4" id="KW-0342">GTP-binding</keyword>
<evidence type="ECO:0000259" key="6">
    <source>
        <dbReference type="PROSITE" id="PS51721"/>
    </source>
</evidence>
<organism evidence="7 8">
    <name type="scientific">Allisonella histaminiformans</name>
    <dbReference type="NCBI Taxonomy" id="209880"/>
    <lineage>
        <taxon>Bacteria</taxon>
        <taxon>Bacillati</taxon>
        <taxon>Bacillota</taxon>
        <taxon>Negativicutes</taxon>
        <taxon>Veillonellales</taxon>
        <taxon>Veillonellaceae</taxon>
        <taxon>Allisonella</taxon>
    </lineage>
</organism>
<dbReference type="NCBIfam" id="TIGR03596">
    <property type="entry name" value="GTPase_YlqF"/>
    <property type="match status" value="1"/>
</dbReference>
<feature type="binding site" evidence="5">
    <location>
        <position position="174"/>
    </location>
    <ligand>
        <name>GTP</name>
        <dbReference type="ChEBI" id="CHEBI:37565"/>
    </ligand>
</feature>
<dbReference type="InterPro" id="IPR023179">
    <property type="entry name" value="GTP-bd_ortho_bundle_sf"/>
</dbReference>
<dbReference type="OrthoDB" id="9779790at2"/>
<comment type="subcellular location">
    <subcellularLocation>
        <location evidence="4">Cytoplasm</location>
    </subcellularLocation>
</comment>
<dbReference type="GO" id="GO:0005525">
    <property type="term" value="F:GTP binding"/>
    <property type="evidence" value="ECO:0007669"/>
    <property type="project" value="UniProtKB-KW"/>
</dbReference>
<dbReference type="InterPro" id="IPR030378">
    <property type="entry name" value="G_CP_dom"/>
</dbReference>
<evidence type="ECO:0000256" key="1">
    <source>
        <dbReference type="ARBA" id="ARBA00014898"/>
    </source>
</evidence>
<dbReference type="GO" id="GO:0005737">
    <property type="term" value="C:cytoplasm"/>
    <property type="evidence" value="ECO:0007669"/>
    <property type="project" value="UniProtKB-SubCell"/>
</dbReference>
<dbReference type="PANTHER" id="PTHR45782">
    <property type="entry name" value="MITOCHONDRIAL RIBOSOME-ASSOCIATED GTPASE 1"/>
    <property type="match status" value="1"/>
</dbReference>
<dbReference type="FunFam" id="3.40.50.300:FF:000590">
    <property type="entry name" value="Ribosome biogenesis GTPase A"/>
    <property type="match status" value="1"/>
</dbReference>
<dbReference type="PANTHER" id="PTHR45782:SF4">
    <property type="entry name" value="MITOCHONDRIAL RIBOSOME-ASSOCIATED GTPASE 1"/>
    <property type="match status" value="1"/>
</dbReference>
<feature type="binding site" evidence="5">
    <location>
        <begin position="130"/>
        <end position="135"/>
    </location>
    <ligand>
        <name>GTP</name>
        <dbReference type="ChEBI" id="CHEBI:37565"/>
    </ligand>
</feature>
<gene>
    <name evidence="7" type="ORF">SAMN02910343_01142</name>
</gene>
<dbReference type="EMBL" id="FMXA01000013">
    <property type="protein sequence ID" value="SDA53172.1"/>
    <property type="molecule type" value="Genomic_DNA"/>
</dbReference>
<feature type="domain" description="CP-type G" evidence="6">
    <location>
        <begin position="14"/>
        <end position="178"/>
    </location>
</feature>
<keyword evidence="8" id="KW-1185">Reference proteome</keyword>
<comment type="similarity">
    <text evidence="4">Belongs to the TRAFAC class YlqF/YawG GTPase family. MTG1 subfamily.</text>
</comment>
<dbReference type="Pfam" id="PF01926">
    <property type="entry name" value="MMR_HSR1"/>
    <property type="match status" value="1"/>
</dbReference>
<dbReference type="Proteomes" id="UP000199689">
    <property type="component" value="Unassembled WGS sequence"/>
</dbReference>
<dbReference type="GO" id="GO:0006412">
    <property type="term" value="P:translation"/>
    <property type="evidence" value="ECO:0007669"/>
    <property type="project" value="TreeGrafter"/>
</dbReference>
<dbReference type="SUPFAM" id="SSF52540">
    <property type="entry name" value="P-loop containing nucleoside triphosphate hydrolases"/>
    <property type="match status" value="1"/>
</dbReference>
<evidence type="ECO:0000256" key="5">
    <source>
        <dbReference type="PIRSR" id="PIRSR006230-1"/>
    </source>
</evidence>
<comment type="function">
    <text evidence="4">Required for a late step of 50S ribosomal subunit assembly. Has GTPase activity.</text>
</comment>
<protein>
    <recommendedName>
        <fullName evidence="1 4">Ribosome biogenesis GTPase A</fullName>
    </recommendedName>
</protein>
<dbReference type="STRING" id="209880.SAMN02910343_01142"/>
<dbReference type="InterPro" id="IPR019991">
    <property type="entry name" value="GTP-bd_ribosome_bgen"/>
</dbReference>
<dbReference type="RefSeq" id="WP_091364705.1">
    <property type="nucleotide sequence ID" value="NZ_FMXA01000013.1"/>
</dbReference>
<accession>A0A1G5W585</accession>
<name>A0A1G5W585_9FIRM</name>
<dbReference type="InterPro" id="IPR027417">
    <property type="entry name" value="P-loop_NTPase"/>
</dbReference>
<evidence type="ECO:0000256" key="4">
    <source>
        <dbReference type="PIRNR" id="PIRNR006230"/>
    </source>
</evidence>
<dbReference type="Gene3D" id="1.10.1580.10">
    <property type="match status" value="1"/>
</dbReference>
<dbReference type="GeneID" id="87756160"/>
<keyword evidence="2 4" id="KW-0547">Nucleotide-binding</keyword>
<dbReference type="Gene3D" id="3.40.50.300">
    <property type="entry name" value="P-loop containing nucleotide triphosphate hydrolases"/>
    <property type="match status" value="1"/>
</dbReference>
<keyword evidence="4" id="KW-0963">Cytoplasm</keyword>
<dbReference type="CDD" id="cd01856">
    <property type="entry name" value="YlqF"/>
    <property type="match status" value="1"/>
</dbReference>
<dbReference type="GO" id="GO:0003924">
    <property type="term" value="F:GTPase activity"/>
    <property type="evidence" value="ECO:0007669"/>
    <property type="project" value="TreeGrafter"/>
</dbReference>
<sequence length="288" mass="31662">MLIQWFPGHMAKTKRLIIEHLKMVDVAVELLDARIPVSSANPMVEQLIQGKNHLVILNKADLADPEVTEQWVSFYKGKGIRVIPVSSTSNKDRKKLLAAIKETAAPALEKWKRRGIRNRSARIMILGIPNVGKSTLINRLAGTAATRTANTPGHTRGKQWVRLAQGLDLLDTPGVLWPKFDDQVAALRLAATGAIAGDVFDSFEVVSALLKDLSVRSPEVLKEKYGIDDPEEDTLLMIEKVGRRRGSLLQGGAVDTARAQQAVLSDFRSGKLGRITLDGVPGDYYENQ</sequence>
<dbReference type="PROSITE" id="PS51721">
    <property type="entry name" value="G_CP"/>
    <property type="match status" value="1"/>
</dbReference>
<dbReference type="PIRSF" id="PIRSF006230">
    <property type="entry name" value="MG442"/>
    <property type="match status" value="1"/>
</dbReference>
<dbReference type="InterPro" id="IPR006073">
    <property type="entry name" value="GTP-bd"/>
</dbReference>
<dbReference type="InterPro" id="IPR016478">
    <property type="entry name" value="GTPase_MTG1"/>
</dbReference>
<evidence type="ECO:0000256" key="3">
    <source>
        <dbReference type="ARBA" id="ARBA00023134"/>
    </source>
</evidence>
<feature type="binding site" evidence="5">
    <location>
        <begin position="58"/>
        <end position="61"/>
    </location>
    <ligand>
        <name>GTP</name>
        <dbReference type="ChEBI" id="CHEBI:37565"/>
    </ligand>
</feature>
<proteinExistence type="inferred from homology"/>
<dbReference type="AlphaFoldDB" id="A0A1G5W585"/>
<reference evidence="7 8" key="1">
    <citation type="submission" date="2016-10" db="EMBL/GenBank/DDBJ databases">
        <authorList>
            <person name="de Groot N.N."/>
        </authorList>
    </citation>
    <scope>NUCLEOTIDE SEQUENCE [LARGE SCALE GENOMIC DNA]</scope>
    <source>
        <strain evidence="7 8">DSM 15230</strain>
    </source>
</reference>
<evidence type="ECO:0000256" key="2">
    <source>
        <dbReference type="ARBA" id="ARBA00022741"/>
    </source>
</evidence>